<reference evidence="2" key="1">
    <citation type="journal article" date="2020" name="Nat. Commun.">
        <title>Large-scale genome sequencing of mycorrhizal fungi provides insights into the early evolution of symbiotic traits.</title>
        <authorList>
            <person name="Miyauchi S."/>
            <person name="Kiss E."/>
            <person name="Kuo A."/>
            <person name="Drula E."/>
            <person name="Kohler A."/>
            <person name="Sanchez-Garcia M."/>
            <person name="Morin E."/>
            <person name="Andreopoulos B."/>
            <person name="Barry K.W."/>
            <person name="Bonito G."/>
            <person name="Buee M."/>
            <person name="Carver A."/>
            <person name="Chen C."/>
            <person name="Cichocki N."/>
            <person name="Clum A."/>
            <person name="Culley D."/>
            <person name="Crous P.W."/>
            <person name="Fauchery L."/>
            <person name="Girlanda M."/>
            <person name="Hayes R.D."/>
            <person name="Keri Z."/>
            <person name="LaButti K."/>
            <person name="Lipzen A."/>
            <person name="Lombard V."/>
            <person name="Magnuson J."/>
            <person name="Maillard F."/>
            <person name="Murat C."/>
            <person name="Nolan M."/>
            <person name="Ohm R.A."/>
            <person name="Pangilinan J."/>
            <person name="Pereira M.F."/>
            <person name="Perotto S."/>
            <person name="Peter M."/>
            <person name="Pfister S."/>
            <person name="Riley R."/>
            <person name="Sitrit Y."/>
            <person name="Stielow J.B."/>
            <person name="Szollosi G."/>
            <person name="Zifcakova L."/>
            <person name="Stursova M."/>
            <person name="Spatafora J.W."/>
            <person name="Tedersoo L."/>
            <person name="Vaario L.M."/>
            <person name="Yamada A."/>
            <person name="Yan M."/>
            <person name="Wang P."/>
            <person name="Xu J."/>
            <person name="Bruns T."/>
            <person name="Baldrian P."/>
            <person name="Vilgalys R."/>
            <person name="Dunand C."/>
            <person name="Henrissat B."/>
            <person name="Grigoriev I.V."/>
            <person name="Hibbett D."/>
            <person name="Nagy L.G."/>
            <person name="Martin F.M."/>
        </authorList>
    </citation>
    <scope>NUCLEOTIDE SEQUENCE</scope>
    <source>
        <strain evidence="2">UH-Tt-Lm1</strain>
    </source>
</reference>
<reference evidence="2" key="2">
    <citation type="submission" date="2020-11" db="EMBL/GenBank/DDBJ databases">
        <authorList>
            <consortium name="DOE Joint Genome Institute"/>
            <person name="Kuo A."/>
            <person name="Miyauchi S."/>
            <person name="Kiss E."/>
            <person name="Drula E."/>
            <person name="Kohler A."/>
            <person name="Sanchez-Garcia M."/>
            <person name="Andreopoulos B."/>
            <person name="Barry K.W."/>
            <person name="Bonito G."/>
            <person name="Buee M."/>
            <person name="Carver A."/>
            <person name="Chen C."/>
            <person name="Cichocki N."/>
            <person name="Clum A."/>
            <person name="Culley D."/>
            <person name="Crous P.W."/>
            <person name="Fauchery L."/>
            <person name="Girlanda M."/>
            <person name="Hayes R."/>
            <person name="Keri Z."/>
            <person name="Labutti K."/>
            <person name="Lipzen A."/>
            <person name="Lombard V."/>
            <person name="Magnuson J."/>
            <person name="Maillard F."/>
            <person name="Morin E."/>
            <person name="Murat C."/>
            <person name="Nolan M."/>
            <person name="Ohm R."/>
            <person name="Pangilinan J."/>
            <person name="Pereira M."/>
            <person name="Perotto S."/>
            <person name="Peter M."/>
            <person name="Riley R."/>
            <person name="Sitrit Y."/>
            <person name="Stielow B."/>
            <person name="Szollosi G."/>
            <person name="Zifcakova L."/>
            <person name="Stursova M."/>
            <person name="Spatafora J.W."/>
            <person name="Tedersoo L."/>
            <person name="Vaario L.-M."/>
            <person name="Yamada A."/>
            <person name="Yan M."/>
            <person name="Wang P."/>
            <person name="Xu J."/>
            <person name="Bruns T."/>
            <person name="Baldrian P."/>
            <person name="Vilgalys R."/>
            <person name="Henrissat B."/>
            <person name="Grigoriev I.V."/>
            <person name="Hibbett D."/>
            <person name="Nagy L.G."/>
            <person name="Martin F.M."/>
        </authorList>
    </citation>
    <scope>NUCLEOTIDE SEQUENCE</scope>
    <source>
        <strain evidence="2">UH-Tt-Lm1</strain>
    </source>
</reference>
<evidence type="ECO:0000313" key="3">
    <source>
        <dbReference type="Proteomes" id="UP000736335"/>
    </source>
</evidence>
<feature type="compositionally biased region" description="Polar residues" evidence="1">
    <location>
        <begin position="201"/>
        <end position="219"/>
    </location>
</feature>
<evidence type="ECO:0000256" key="1">
    <source>
        <dbReference type="SAM" id="MobiDB-lite"/>
    </source>
</evidence>
<comment type="caution">
    <text evidence="2">The sequence shown here is derived from an EMBL/GenBank/DDBJ whole genome shotgun (WGS) entry which is preliminary data.</text>
</comment>
<organism evidence="2 3">
    <name type="scientific">Thelephora terrestris</name>
    <dbReference type="NCBI Taxonomy" id="56493"/>
    <lineage>
        <taxon>Eukaryota</taxon>
        <taxon>Fungi</taxon>
        <taxon>Dikarya</taxon>
        <taxon>Basidiomycota</taxon>
        <taxon>Agaricomycotina</taxon>
        <taxon>Agaricomycetes</taxon>
        <taxon>Thelephorales</taxon>
        <taxon>Thelephoraceae</taxon>
        <taxon>Thelephora</taxon>
    </lineage>
</organism>
<proteinExistence type="predicted"/>
<evidence type="ECO:0000313" key="2">
    <source>
        <dbReference type="EMBL" id="KAF9788621.1"/>
    </source>
</evidence>
<feature type="region of interest" description="Disordered" evidence="1">
    <location>
        <begin position="143"/>
        <end position="219"/>
    </location>
</feature>
<sequence length="219" mass="24678">MNNRTLVHVGGWDDDPFGSGSGRICDRVLVGWAENRDWQPSVEKLKKPPFSALRTLLAWKGEIVPGNLRLWVVRRWSPRFEALKFWTNDPRCTLKGTARRRGSRTQAPIPLLPPGSIFDDGRVNPFKKTRYITPEVVNEMCENGRVKGPRPVTRERRKKASEYPNHCTEDKRIGHPRSSQRARERSTNETAVTGSEGGPKAQSSIVPGSPVQVTNSTQL</sequence>
<accession>A0A9P6HLC5</accession>
<dbReference type="EMBL" id="WIUZ02000004">
    <property type="protein sequence ID" value="KAF9788621.1"/>
    <property type="molecule type" value="Genomic_DNA"/>
</dbReference>
<gene>
    <name evidence="2" type="ORF">BJ322DRAFT_1019133</name>
</gene>
<keyword evidence="3" id="KW-1185">Reference proteome</keyword>
<protein>
    <submittedName>
        <fullName evidence="2">Uncharacterized protein</fullName>
    </submittedName>
</protein>
<name>A0A9P6HLC5_9AGAM</name>
<feature type="region of interest" description="Disordered" evidence="1">
    <location>
        <begin position="97"/>
        <end position="116"/>
    </location>
</feature>
<dbReference type="AlphaFoldDB" id="A0A9P6HLC5"/>
<dbReference type="Proteomes" id="UP000736335">
    <property type="component" value="Unassembled WGS sequence"/>
</dbReference>